<dbReference type="RefSeq" id="WP_002845243.1">
    <property type="nucleotide sequence ID" value="NZ_CAXUJS010000032.1"/>
</dbReference>
<feature type="transmembrane region" description="Helical" evidence="9">
    <location>
        <begin position="15"/>
        <end position="42"/>
    </location>
</feature>
<reference evidence="12 13" key="1">
    <citation type="submission" date="2018-06" db="EMBL/GenBank/DDBJ databases">
        <authorList>
            <consortium name="Pathogen Informatics"/>
            <person name="Doyle S."/>
        </authorList>
    </citation>
    <scope>NUCLEOTIDE SEQUENCE [LARGE SCALE GENOMIC DNA]</scope>
    <source>
        <strain evidence="12 13">NCTC11460</strain>
    </source>
</reference>
<dbReference type="InterPro" id="IPR039421">
    <property type="entry name" value="Type_1_exporter"/>
</dbReference>
<keyword evidence="8 9" id="KW-0472">Membrane</keyword>
<evidence type="ECO:0000256" key="8">
    <source>
        <dbReference type="ARBA" id="ARBA00023136"/>
    </source>
</evidence>
<evidence type="ECO:0000256" key="7">
    <source>
        <dbReference type="ARBA" id="ARBA00022989"/>
    </source>
</evidence>
<name>A0A379CHW1_9FIRM</name>
<keyword evidence="4 9" id="KW-0812">Transmembrane</keyword>
<evidence type="ECO:0000256" key="4">
    <source>
        <dbReference type="ARBA" id="ARBA00022692"/>
    </source>
</evidence>
<keyword evidence="5" id="KW-0547">Nucleotide-binding</keyword>
<dbReference type="InterPro" id="IPR003593">
    <property type="entry name" value="AAA+_ATPase"/>
</dbReference>
<dbReference type="Gene3D" id="3.40.50.300">
    <property type="entry name" value="P-loop containing nucleotide triphosphate hydrolases"/>
    <property type="match status" value="1"/>
</dbReference>
<feature type="transmembrane region" description="Helical" evidence="9">
    <location>
        <begin position="133"/>
        <end position="151"/>
    </location>
</feature>
<dbReference type="SUPFAM" id="SSF90123">
    <property type="entry name" value="ABC transporter transmembrane region"/>
    <property type="match status" value="1"/>
</dbReference>
<keyword evidence="2" id="KW-0813">Transport</keyword>
<evidence type="ECO:0000256" key="3">
    <source>
        <dbReference type="ARBA" id="ARBA00022475"/>
    </source>
</evidence>
<evidence type="ECO:0000259" key="10">
    <source>
        <dbReference type="PROSITE" id="PS50893"/>
    </source>
</evidence>
<dbReference type="PROSITE" id="PS50929">
    <property type="entry name" value="ABC_TM1F"/>
    <property type="match status" value="1"/>
</dbReference>
<gene>
    <name evidence="12" type="primary">irtA_3</name>
    <name evidence="12" type="ORF">NCTC11460_01901</name>
</gene>
<feature type="transmembrane region" description="Helical" evidence="9">
    <location>
        <begin position="245"/>
        <end position="265"/>
    </location>
</feature>
<dbReference type="GO" id="GO:0015421">
    <property type="term" value="F:ABC-type oligopeptide transporter activity"/>
    <property type="evidence" value="ECO:0007669"/>
    <property type="project" value="TreeGrafter"/>
</dbReference>
<evidence type="ECO:0000256" key="5">
    <source>
        <dbReference type="ARBA" id="ARBA00022741"/>
    </source>
</evidence>
<dbReference type="SUPFAM" id="SSF52540">
    <property type="entry name" value="P-loop containing nucleoside triphosphate hydrolases"/>
    <property type="match status" value="1"/>
</dbReference>
<evidence type="ECO:0000256" key="9">
    <source>
        <dbReference type="SAM" id="Phobius"/>
    </source>
</evidence>
<dbReference type="InterPro" id="IPR011527">
    <property type="entry name" value="ABC1_TM_dom"/>
</dbReference>
<dbReference type="Pfam" id="PF00664">
    <property type="entry name" value="ABC_membrane"/>
    <property type="match status" value="1"/>
</dbReference>
<dbReference type="GO" id="GO:0016887">
    <property type="term" value="F:ATP hydrolysis activity"/>
    <property type="evidence" value="ECO:0007669"/>
    <property type="project" value="InterPro"/>
</dbReference>
<proteinExistence type="predicted"/>
<dbReference type="PANTHER" id="PTHR43394">
    <property type="entry name" value="ATP-DEPENDENT PERMEASE MDL1, MITOCHONDRIAL"/>
    <property type="match status" value="1"/>
</dbReference>
<feature type="transmembrane region" description="Helical" evidence="9">
    <location>
        <begin position="271"/>
        <end position="288"/>
    </location>
</feature>
<dbReference type="PANTHER" id="PTHR43394:SF1">
    <property type="entry name" value="ATP-BINDING CASSETTE SUB-FAMILY B MEMBER 10, MITOCHONDRIAL"/>
    <property type="match status" value="1"/>
</dbReference>
<dbReference type="GO" id="GO:0005886">
    <property type="term" value="C:plasma membrane"/>
    <property type="evidence" value="ECO:0007669"/>
    <property type="project" value="UniProtKB-SubCell"/>
</dbReference>
<evidence type="ECO:0000259" key="11">
    <source>
        <dbReference type="PROSITE" id="PS50929"/>
    </source>
</evidence>
<keyword evidence="6 12" id="KW-0067">ATP-binding</keyword>
<dbReference type="EC" id="3.6.3.-" evidence="12"/>
<organism evidence="12 13">
    <name type="scientific">Peptostreptococcus anaerobius</name>
    <dbReference type="NCBI Taxonomy" id="1261"/>
    <lineage>
        <taxon>Bacteria</taxon>
        <taxon>Bacillati</taxon>
        <taxon>Bacillota</taxon>
        <taxon>Clostridia</taxon>
        <taxon>Peptostreptococcales</taxon>
        <taxon>Peptostreptococcaceae</taxon>
        <taxon>Peptostreptococcus</taxon>
    </lineage>
</organism>
<keyword evidence="12" id="KW-0378">Hydrolase</keyword>
<dbReference type="InterPro" id="IPR003439">
    <property type="entry name" value="ABC_transporter-like_ATP-bd"/>
</dbReference>
<dbReference type="PROSITE" id="PS00211">
    <property type="entry name" value="ABC_TRANSPORTER_1"/>
    <property type="match status" value="1"/>
</dbReference>
<dbReference type="AlphaFoldDB" id="A0A379CHW1"/>
<evidence type="ECO:0000313" key="13">
    <source>
        <dbReference type="Proteomes" id="UP000255101"/>
    </source>
</evidence>
<dbReference type="GO" id="GO:0005524">
    <property type="term" value="F:ATP binding"/>
    <property type="evidence" value="ECO:0007669"/>
    <property type="project" value="UniProtKB-KW"/>
</dbReference>
<dbReference type="EMBL" id="UGTB01000004">
    <property type="protein sequence ID" value="SUB61910.1"/>
    <property type="molecule type" value="Genomic_DNA"/>
</dbReference>
<dbReference type="InterPro" id="IPR027417">
    <property type="entry name" value="P-loop_NTPase"/>
</dbReference>
<sequence>MFNSGLLKYSGKYKYLTVLSCVLSILSAAMSIVPLVCIYQIIRLYVENLSTKSIMHYGEIAVISSVLGIALYFVALSLAHISAFRVAKNLKSQAINKVIDMPLGFFEMRSTGEIRKIIDENTILTEDFLAHKLPDFAATAIMPLIIVISFFFFDWRLGVVCFIPLIISVICIKIMMGGENKFMMGKIMTLQEQMNKEAVEYVRGIPIIKVFQQTVFSFKKFHNTIMSYRDLVAGYAKACRMPKTIFGVMLNSFFVFLIAVAVVLFNSASDPIAVFLNLIFFILLSPLISTTMMRLMMTGENLIQAKEALNRIETIICDGSYIENGSDEFPENTEIVFSDVCFSYPEQEKNVIEHVSFEISKNQKVAFVGLSGSGKSTILSLIGKFFKVNSGTITIGSKNINEIRNSELMKNISFVFQDSKLFNGTLLENIRVGNPNASLEEVDKAITVAQCQSIIDKLPNGINSIYGSKGIFLSGGERQRIALARAFVKDSPIIVFDEATSGCDAENEFYINKAITEISKNKTVILVAHRLNTVIDADKIIVMEKGKIVEQGTHNDLVENNGAYANMWKQYQGASDWRL</sequence>
<keyword evidence="3" id="KW-1003">Cell membrane</keyword>
<evidence type="ECO:0000256" key="2">
    <source>
        <dbReference type="ARBA" id="ARBA00022448"/>
    </source>
</evidence>
<feature type="domain" description="ABC transmembrane type-1" evidence="11">
    <location>
        <begin position="18"/>
        <end position="304"/>
    </location>
</feature>
<evidence type="ECO:0000256" key="1">
    <source>
        <dbReference type="ARBA" id="ARBA00004651"/>
    </source>
</evidence>
<dbReference type="Gene3D" id="1.20.1560.10">
    <property type="entry name" value="ABC transporter type 1, transmembrane domain"/>
    <property type="match status" value="1"/>
</dbReference>
<protein>
    <submittedName>
        <fullName evidence="12">Iron import ATP-binding/permease protein IrtA</fullName>
        <ecNumber evidence="12">3.6.3.-</ecNumber>
    </submittedName>
</protein>
<feature type="transmembrane region" description="Helical" evidence="9">
    <location>
        <begin position="62"/>
        <end position="87"/>
    </location>
</feature>
<keyword evidence="7 9" id="KW-1133">Transmembrane helix</keyword>
<accession>A0A379CHW1</accession>
<feature type="transmembrane region" description="Helical" evidence="9">
    <location>
        <begin position="157"/>
        <end position="176"/>
    </location>
</feature>
<dbReference type="SMART" id="SM00382">
    <property type="entry name" value="AAA"/>
    <property type="match status" value="1"/>
</dbReference>
<evidence type="ECO:0000313" key="12">
    <source>
        <dbReference type="EMBL" id="SUB61910.1"/>
    </source>
</evidence>
<feature type="domain" description="ABC transporter" evidence="10">
    <location>
        <begin position="335"/>
        <end position="570"/>
    </location>
</feature>
<dbReference type="Proteomes" id="UP000255101">
    <property type="component" value="Unassembled WGS sequence"/>
</dbReference>
<dbReference type="FunFam" id="3.40.50.300:FF:000221">
    <property type="entry name" value="Multidrug ABC transporter ATP-binding protein"/>
    <property type="match status" value="1"/>
</dbReference>
<comment type="subcellular location">
    <subcellularLocation>
        <location evidence="1">Cell membrane</location>
        <topology evidence="1">Multi-pass membrane protein</topology>
    </subcellularLocation>
</comment>
<dbReference type="InterPro" id="IPR017871">
    <property type="entry name" value="ABC_transporter-like_CS"/>
</dbReference>
<dbReference type="PROSITE" id="PS50893">
    <property type="entry name" value="ABC_TRANSPORTER_2"/>
    <property type="match status" value="1"/>
</dbReference>
<dbReference type="InterPro" id="IPR036640">
    <property type="entry name" value="ABC1_TM_sf"/>
</dbReference>
<evidence type="ECO:0000256" key="6">
    <source>
        <dbReference type="ARBA" id="ARBA00022840"/>
    </source>
</evidence>
<dbReference type="Pfam" id="PF00005">
    <property type="entry name" value="ABC_tran"/>
    <property type="match status" value="1"/>
</dbReference>